<feature type="compositionally biased region" description="Basic and acidic residues" evidence="1">
    <location>
        <begin position="1"/>
        <end position="57"/>
    </location>
</feature>
<dbReference type="EMBL" id="JBHRUH010000015">
    <property type="protein sequence ID" value="MFC3292243.1"/>
    <property type="molecule type" value="Genomic_DNA"/>
</dbReference>
<gene>
    <name evidence="2" type="ORF">ACFOEI_09175</name>
</gene>
<feature type="compositionally biased region" description="Polar residues" evidence="1">
    <location>
        <begin position="104"/>
        <end position="115"/>
    </location>
</feature>
<evidence type="ECO:0000313" key="2">
    <source>
        <dbReference type="EMBL" id="MFC3292243.1"/>
    </source>
</evidence>
<proteinExistence type="predicted"/>
<name>A0ABV7M035_9GAMM</name>
<evidence type="ECO:0000313" key="3">
    <source>
        <dbReference type="Proteomes" id="UP001595640"/>
    </source>
</evidence>
<feature type="region of interest" description="Disordered" evidence="1">
    <location>
        <begin position="1"/>
        <end position="115"/>
    </location>
</feature>
<dbReference type="RefSeq" id="WP_156817446.1">
    <property type="nucleotide sequence ID" value="NZ_BMXD01000002.1"/>
</dbReference>
<organism evidence="2 3">
    <name type="scientific">Modicisalibacter luteus</name>
    <dbReference type="NCBI Taxonomy" id="453962"/>
    <lineage>
        <taxon>Bacteria</taxon>
        <taxon>Pseudomonadati</taxon>
        <taxon>Pseudomonadota</taxon>
        <taxon>Gammaproteobacteria</taxon>
        <taxon>Oceanospirillales</taxon>
        <taxon>Halomonadaceae</taxon>
        <taxon>Modicisalibacter</taxon>
    </lineage>
</organism>
<sequence length="115" mass="13001">MIGEGGRHHEIWEEGSARERPDRYGSNGRYDRDEHLHDRDNRKTRSHTARPEPRVEIIVDGLSTREPAQREAAGGEDGGPSICRQAHSMTWSTRNLPCPESQPAERSNVWSTTGN</sequence>
<comment type="caution">
    <text evidence="2">The sequence shown here is derived from an EMBL/GenBank/DDBJ whole genome shotgun (WGS) entry which is preliminary data.</text>
</comment>
<accession>A0ABV7M035</accession>
<reference evidence="3" key="1">
    <citation type="journal article" date="2019" name="Int. J. Syst. Evol. Microbiol.">
        <title>The Global Catalogue of Microorganisms (GCM) 10K type strain sequencing project: providing services to taxonomists for standard genome sequencing and annotation.</title>
        <authorList>
            <consortium name="The Broad Institute Genomics Platform"/>
            <consortium name="The Broad Institute Genome Sequencing Center for Infectious Disease"/>
            <person name="Wu L."/>
            <person name="Ma J."/>
        </authorList>
    </citation>
    <scope>NUCLEOTIDE SEQUENCE [LARGE SCALE GENOMIC DNA]</scope>
    <source>
        <strain evidence="3">KCTC 12847</strain>
    </source>
</reference>
<evidence type="ECO:0000256" key="1">
    <source>
        <dbReference type="SAM" id="MobiDB-lite"/>
    </source>
</evidence>
<dbReference type="Proteomes" id="UP001595640">
    <property type="component" value="Unassembled WGS sequence"/>
</dbReference>
<protein>
    <submittedName>
        <fullName evidence="2">Uncharacterized protein</fullName>
    </submittedName>
</protein>
<keyword evidence="3" id="KW-1185">Reference proteome</keyword>